<comment type="caution">
    <text evidence="1">The sequence shown here is derived from an EMBL/GenBank/DDBJ whole genome shotgun (WGS) entry which is preliminary data.</text>
</comment>
<evidence type="ECO:0000313" key="2">
    <source>
        <dbReference type="Proteomes" id="UP001152747"/>
    </source>
</evidence>
<reference evidence="1" key="1">
    <citation type="submission" date="2022-11" db="EMBL/GenBank/DDBJ databases">
        <authorList>
            <person name="Kikuchi T."/>
        </authorList>
    </citation>
    <scope>NUCLEOTIDE SEQUENCE</scope>
    <source>
        <strain evidence="1">PS1010</strain>
    </source>
</reference>
<accession>A0A9P1MU32</accession>
<keyword evidence="2" id="KW-1185">Reference proteome</keyword>
<dbReference type="EMBL" id="CANHGI010000001">
    <property type="protein sequence ID" value="CAI5440124.1"/>
    <property type="molecule type" value="Genomic_DNA"/>
</dbReference>
<sequence>MEDPMIVYISKRDTPEYQENAKDNTTDEFHIERVLREVPYMLTNLFSTAYSDSFDKLGKYLTTLELNLTVCGENIRSRKLGNLDGFWNYIEFENYKHLKQSQGTLKNSFSFMNFEKPSNSIVFYLKIELVHIMGWRVTKTVLVKFRKVLVEYIPRLFLNEHVHKYLVTDIHFSGDCYDKSTFNASNLLSAWVEREIIDRGQNDTAEQFMENFTAVISDPETYEKYDDLYFSENFNLMLQVAGHERNHGRKNALEYLRIFFNRYNAEAIESFPLFENGHNAVFRISVVLSNRNIENFTIDRSFHIKIIYQHDSKWKIERIIVNRPIPEYNVNYIQYMNYSKNHFIEETGNSHMRKVESIQNFTKIANCDNQVVYDFTNTSNPDYSQFIERFAGLVNNYNFTGRIESNLEFRGENQDFAFKLQYYISNGKLYSTRKLMFFNIQVSHCSVRLN</sequence>
<proteinExistence type="predicted"/>
<dbReference type="AlphaFoldDB" id="A0A9P1MU32"/>
<protein>
    <submittedName>
        <fullName evidence="1">Uncharacterized protein</fullName>
    </submittedName>
</protein>
<evidence type="ECO:0000313" key="1">
    <source>
        <dbReference type="EMBL" id="CAI5440124.1"/>
    </source>
</evidence>
<dbReference type="Proteomes" id="UP001152747">
    <property type="component" value="Unassembled WGS sequence"/>
</dbReference>
<gene>
    <name evidence="1" type="ORF">CAMP_LOCUS2761</name>
</gene>
<name>A0A9P1MU32_9PELO</name>
<organism evidence="1 2">
    <name type="scientific">Caenorhabditis angaria</name>
    <dbReference type="NCBI Taxonomy" id="860376"/>
    <lineage>
        <taxon>Eukaryota</taxon>
        <taxon>Metazoa</taxon>
        <taxon>Ecdysozoa</taxon>
        <taxon>Nematoda</taxon>
        <taxon>Chromadorea</taxon>
        <taxon>Rhabditida</taxon>
        <taxon>Rhabditina</taxon>
        <taxon>Rhabditomorpha</taxon>
        <taxon>Rhabditoidea</taxon>
        <taxon>Rhabditidae</taxon>
        <taxon>Peloderinae</taxon>
        <taxon>Caenorhabditis</taxon>
    </lineage>
</organism>